<dbReference type="OrthoDB" id="9800600at2"/>
<feature type="domain" description="Activator of Hsp90 ATPase homologue 1/2-like C-terminal" evidence="2">
    <location>
        <begin position="13"/>
        <end position="146"/>
    </location>
</feature>
<dbReference type="RefSeq" id="WP_135206872.1">
    <property type="nucleotide sequence ID" value="NZ_SPVF01000121.1"/>
</dbReference>
<evidence type="ECO:0000313" key="4">
    <source>
        <dbReference type="Proteomes" id="UP000298438"/>
    </source>
</evidence>
<evidence type="ECO:0000313" key="3">
    <source>
        <dbReference type="EMBL" id="TFW21349.1"/>
    </source>
</evidence>
<sequence>MSTDRIEKSIDLKAAPARVWRALSDHEEFGTWFRVKLDGPFRVGEVSTGHITYPGYEHCRWTAVVTAIEPERRLAFTWHPYAVEPDYDYASEPQTTVEFTLEPHGSGTRLTVVESGFDALPEARRFTALRMNEGGWTIQMQNISDHVDR</sequence>
<dbReference type="Pfam" id="PF08327">
    <property type="entry name" value="AHSA1"/>
    <property type="match status" value="1"/>
</dbReference>
<dbReference type="Proteomes" id="UP000298438">
    <property type="component" value="Unassembled WGS sequence"/>
</dbReference>
<name>A0A4Y9SED3_9BURK</name>
<dbReference type="GO" id="GO:0008168">
    <property type="term" value="F:methyltransferase activity"/>
    <property type="evidence" value="ECO:0007669"/>
    <property type="project" value="UniProtKB-KW"/>
</dbReference>
<dbReference type="SUPFAM" id="SSF55961">
    <property type="entry name" value="Bet v1-like"/>
    <property type="match status" value="1"/>
</dbReference>
<dbReference type="GO" id="GO:0032259">
    <property type="term" value="P:methylation"/>
    <property type="evidence" value="ECO:0007669"/>
    <property type="project" value="UniProtKB-KW"/>
</dbReference>
<comment type="caution">
    <text evidence="3">The sequence shown here is derived from an EMBL/GenBank/DDBJ whole genome shotgun (WGS) entry which is preliminary data.</text>
</comment>
<keyword evidence="4" id="KW-1185">Reference proteome</keyword>
<keyword evidence="3" id="KW-0489">Methyltransferase</keyword>
<dbReference type="InterPro" id="IPR023393">
    <property type="entry name" value="START-like_dom_sf"/>
</dbReference>
<reference evidence="3 4" key="1">
    <citation type="submission" date="2019-03" db="EMBL/GenBank/DDBJ databases">
        <title>Draft Genome Sequence of Massilia arenosa sp. nov., a Novel Massilia Species Isolated from a Sandy-loam Maize Soil.</title>
        <authorList>
            <person name="Raths R."/>
            <person name="Peta V."/>
            <person name="Bucking H."/>
        </authorList>
    </citation>
    <scope>NUCLEOTIDE SEQUENCE [LARGE SCALE GENOMIC DNA]</scope>
    <source>
        <strain evidence="3 4">MC02</strain>
    </source>
</reference>
<dbReference type="Gene3D" id="3.30.530.20">
    <property type="match status" value="1"/>
</dbReference>
<organism evidence="3 4">
    <name type="scientific">Zemynaea arenosa</name>
    <dbReference type="NCBI Taxonomy" id="2561931"/>
    <lineage>
        <taxon>Bacteria</taxon>
        <taxon>Pseudomonadati</taxon>
        <taxon>Pseudomonadota</taxon>
        <taxon>Betaproteobacteria</taxon>
        <taxon>Burkholderiales</taxon>
        <taxon>Oxalobacteraceae</taxon>
        <taxon>Telluria group</taxon>
        <taxon>Zemynaea</taxon>
    </lineage>
</organism>
<evidence type="ECO:0000259" key="2">
    <source>
        <dbReference type="Pfam" id="PF08327"/>
    </source>
</evidence>
<proteinExistence type="inferred from homology"/>
<dbReference type="CDD" id="cd08898">
    <property type="entry name" value="SRPBCC_CalC_Aha1-like_5"/>
    <property type="match status" value="1"/>
</dbReference>
<keyword evidence="3" id="KW-0808">Transferase</keyword>
<dbReference type="AlphaFoldDB" id="A0A4Y9SED3"/>
<gene>
    <name evidence="3" type="ORF">E4L96_08950</name>
</gene>
<protein>
    <submittedName>
        <fullName evidence="3">Vanillate O-demethylase oxidoreductase VanB</fullName>
    </submittedName>
</protein>
<dbReference type="InterPro" id="IPR013538">
    <property type="entry name" value="ASHA1/2-like_C"/>
</dbReference>
<accession>A0A4Y9SED3</accession>
<dbReference type="EMBL" id="SPVF01000121">
    <property type="protein sequence ID" value="TFW21349.1"/>
    <property type="molecule type" value="Genomic_DNA"/>
</dbReference>
<comment type="similarity">
    <text evidence="1">Belongs to the AHA1 family.</text>
</comment>
<evidence type="ECO:0000256" key="1">
    <source>
        <dbReference type="ARBA" id="ARBA00006817"/>
    </source>
</evidence>